<dbReference type="EMBL" id="BMAW01018252">
    <property type="protein sequence ID" value="GFT57581.1"/>
    <property type="molecule type" value="Genomic_DNA"/>
</dbReference>
<evidence type="ECO:0000313" key="4">
    <source>
        <dbReference type="Proteomes" id="UP000887013"/>
    </source>
</evidence>
<proteinExistence type="predicted"/>
<evidence type="ECO:0000313" key="2">
    <source>
        <dbReference type="EMBL" id="GFT57581.1"/>
    </source>
</evidence>
<feature type="region of interest" description="Disordered" evidence="1">
    <location>
        <begin position="59"/>
        <end position="81"/>
    </location>
</feature>
<dbReference type="Proteomes" id="UP000887013">
    <property type="component" value="Unassembled WGS sequence"/>
</dbReference>
<comment type="caution">
    <text evidence="2">The sequence shown here is derived from an EMBL/GenBank/DDBJ whole genome shotgun (WGS) entry which is preliminary data.</text>
</comment>
<keyword evidence="4" id="KW-1185">Reference proteome</keyword>
<dbReference type="AlphaFoldDB" id="A0A8X6PAH0"/>
<reference evidence="2" key="1">
    <citation type="submission" date="2020-08" db="EMBL/GenBank/DDBJ databases">
        <title>Multicomponent nature underlies the extraordinary mechanical properties of spider dragline silk.</title>
        <authorList>
            <person name="Kono N."/>
            <person name="Nakamura H."/>
            <person name="Mori M."/>
            <person name="Yoshida Y."/>
            <person name="Ohtoshi R."/>
            <person name="Malay A.D."/>
            <person name="Moran D.A.P."/>
            <person name="Tomita M."/>
            <person name="Numata K."/>
            <person name="Arakawa K."/>
        </authorList>
    </citation>
    <scope>NUCLEOTIDE SEQUENCE</scope>
</reference>
<protein>
    <submittedName>
        <fullName evidence="2">Uncharacterized protein</fullName>
    </submittedName>
</protein>
<gene>
    <name evidence="2" type="ORF">NPIL_500031</name>
    <name evidence="3" type="ORF">NPIL_688141</name>
</gene>
<name>A0A8X6PAH0_NEPPI</name>
<evidence type="ECO:0000256" key="1">
    <source>
        <dbReference type="SAM" id="MobiDB-lite"/>
    </source>
</evidence>
<accession>A0A8X6PAH0</accession>
<evidence type="ECO:0000313" key="3">
    <source>
        <dbReference type="EMBL" id="GFU25538.1"/>
    </source>
</evidence>
<feature type="non-terminal residue" evidence="2">
    <location>
        <position position="81"/>
    </location>
</feature>
<dbReference type="EMBL" id="BMAW01128460">
    <property type="protein sequence ID" value="GFU25538.1"/>
    <property type="molecule type" value="Genomic_DNA"/>
</dbReference>
<sequence>MRAILQRKNITNEEKATLYLQIHQKIVNIPFSNKNPDIMETVDAKQENFQNRSVDRMEDKRNTIASIPSNELVETIGNEHR</sequence>
<organism evidence="2 4">
    <name type="scientific">Nephila pilipes</name>
    <name type="common">Giant wood spider</name>
    <name type="synonym">Nephila maculata</name>
    <dbReference type="NCBI Taxonomy" id="299642"/>
    <lineage>
        <taxon>Eukaryota</taxon>
        <taxon>Metazoa</taxon>
        <taxon>Ecdysozoa</taxon>
        <taxon>Arthropoda</taxon>
        <taxon>Chelicerata</taxon>
        <taxon>Arachnida</taxon>
        <taxon>Araneae</taxon>
        <taxon>Araneomorphae</taxon>
        <taxon>Entelegynae</taxon>
        <taxon>Araneoidea</taxon>
        <taxon>Nephilidae</taxon>
        <taxon>Nephila</taxon>
    </lineage>
</organism>